<dbReference type="GeneID" id="16691413"/>
<evidence type="ECO:0000256" key="1">
    <source>
        <dbReference type="SAM" id="MobiDB-lite"/>
    </source>
</evidence>
<name>S4UZ74_9BROM</name>
<keyword evidence="3" id="KW-1185">Reference proteome</keyword>
<dbReference type="Proteomes" id="UP000201314">
    <property type="component" value="Genome"/>
</dbReference>
<dbReference type="KEGG" id="vg:16691413"/>
<dbReference type="EMBL" id="JX463341">
    <property type="protein sequence ID" value="AGN29719.1"/>
    <property type="molecule type" value="Genomic_RNA"/>
</dbReference>
<evidence type="ECO:0000313" key="2">
    <source>
        <dbReference type="EMBL" id="AGN29719.1"/>
    </source>
</evidence>
<organism evidence="2 3">
    <name type="scientific">Ageratum latent virus 1998</name>
    <dbReference type="NCBI Taxonomy" id="2755028"/>
    <lineage>
        <taxon>Viruses</taxon>
        <taxon>Riboviria</taxon>
        <taxon>Orthornavirae</taxon>
        <taxon>Kitrinoviricota</taxon>
        <taxon>Alsuviricetes</taxon>
        <taxon>Martellivirales</taxon>
        <taxon>Bromoviridae</taxon>
        <taxon>Ilarvirus</taxon>
        <taxon>Ilarvirus AGLV</taxon>
    </lineage>
</organism>
<feature type="compositionally biased region" description="Polar residues" evidence="1">
    <location>
        <begin position="58"/>
        <end position="68"/>
    </location>
</feature>
<protein>
    <submittedName>
        <fullName evidence="2">2b protein</fullName>
    </submittedName>
</protein>
<proteinExistence type="predicted"/>
<dbReference type="OrthoDB" id="15634at10239"/>
<accession>S4UZ74</accession>
<dbReference type="RefSeq" id="YP_008470971.1">
    <property type="nucleotide sequence ID" value="NC_022128.1"/>
</dbReference>
<evidence type="ECO:0000313" key="3">
    <source>
        <dbReference type="Proteomes" id="UP000201314"/>
    </source>
</evidence>
<feature type="region of interest" description="Disordered" evidence="1">
    <location>
        <begin position="58"/>
        <end position="78"/>
    </location>
</feature>
<sequence>MMFIPILLLVLTHGLNAELMMPTVQTDRGNVNPGREEKPEPEVVLNPEETVKITAGSVPTSQYPMSQTLEERSPPGKEGSNCIDCAVRNLPEAQFSVKVPKLNINFEISEFPSARLLFANLADRVKMLPFVKSLNVPNDLQRLQLRSMGDVDVHISIPKFGWVQVLKLSDVITGFDLPKIPTIAPKLESCVGDCLTTNKS</sequence>
<reference evidence="2 3" key="1">
    <citation type="journal article" date="2013" name="Arch. Virol.">
        <title>Genetic diversity of subgroup 1 ilarviruses from eastern Australia.</title>
        <authorList>
            <person name="Sharman M."/>
            <person name="Thomas J.E."/>
        </authorList>
    </citation>
    <scope>NUCLEOTIDE SEQUENCE [LARGE SCALE GENOMIC DNA]</scope>
    <source>
        <strain evidence="2">1998</strain>
    </source>
</reference>